<feature type="transmembrane region" description="Helical" evidence="8">
    <location>
        <begin position="300"/>
        <end position="322"/>
    </location>
</feature>
<feature type="transmembrane region" description="Helical" evidence="8">
    <location>
        <begin position="141"/>
        <end position="161"/>
    </location>
</feature>
<reference evidence="9 10" key="1">
    <citation type="submission" date="2023-05" db="EMBL/GenBank/DDBJ databases">
        <title>Glutamicibacter sp. B1, complete genome.</title>
        <authorList>
            <person name="Long Y.H."/>
            <person name="Fang T."/>
            <person name="Li X.Y."/>
        </authorList>
    </citation>
    <scope>NUCLEOTIDE SEQUENCE [LARGE SCALE GENOMIC DNA]</scope>
    <source>
        <strain evidence="9 10">B1</strain>
    </source>
</reference>
<evidence type="ECO:0000313" key="10">
    <source>
        <dbReference type="Proteomes" id="UP001486888"/>
    </source>
</evidence>
<keyword evidence="5 8" id="KW-0812">Transmembrane</keyword>
<feature type="transmembrane region" description="Helical" evidence="8">
    <location>
        <begin position="167"/>
        <end position="190"/>
    </location>
</feature>
<evidence type="ECO:0000256" key="8">
    <source>
        <dbReference type="SAM" id="Phobius"/>
    </source>
</evidence>
<dbReference type="InterPro" id="IPR000522">
    <property type="entry name" value="ABC_transptr_permease_BtuC"/>
</dbReference>
<dbReference type="InterPro" id="IPR037294">
    <property type="entry name" value="ABC_BtuC-like"/>
</dbReference>
<dbReference type="GO" id="GO:0005886">
    <property type="term" value="C:plasma membrane"/>
    <property type="evidence" value="ECO:0007669"/>
    <property type="project" value="UniProtKB-SubCell"/>
</dbReference>
<name>A0AAU6WGJ6_9MICC</name>
<evidence type="ECO:0000256" key="7">
    <source>
        <dbReference type="ARBA" id="ARBA00023136"/>
    </source>
</evidence>
<dbReference type="SUPFAM" id="SSF81345">
    <property type="entry name" value="ABC transporter involved in vitamin B12 uptake, BtuC"/>
    <property type="match status" value="1"/>
</dbReference>
<organism evidence="9 10">
    <name type="scientific">Glutamicibacter ectropisis</name>
    <dbReference type="NCBI Taxonomy" id="3046593"/>
    <lineage>
        <taxon>Bacteria</taxon>
        <taxon>Bacillati</taxon>
        <taxon>Actinomycetota</taxon>
        <taxon>Actinomycetes</taxon>
        <taxon>Micrococcales</taxon>
        <taxon>Micrococcaceae</taxon>
        <taxon>Glutamicibacter</taxon>
    </lineage>
</organism>
<dbReference type="EMBL" id="CP125942">
    <property type="protein sequence ID" value="XAO46819.1"/>
    <property type="molecule type" value="Genomic_DNA"/>
</dbReference>
<keyword evidence="6 8" id="KW-1133">Transmembrane helix</keyword>
<keyword evidence="4" id="KW-1003">Cell membrane</keyword>
<evidence type="ECO:0000256" key="5">
    <source>
        <dbReference type="ARBA" id="ARBA00022692"/>
    </source>
</evidence>
<dbReference type="KEGG" id="gey:QMQ05_04630"/>
<evidence type="ECO:0000313" key="9">
    <source>
        <dbReference type="EMBL" id="XAO46819.1"/>
    </source>
</evidence>
<comment type="similarity">
    <text evidence="2">Belongs to the binding-protein-dependent transport system permease family. FecCD subfamily.</text>
</comment>
<dbReference type="PANTHER" id="PTHR30472">
    <property type="entry name" value="FERRIC ENTEROBACTIN TRANSPORT SYSTEM PERMEASE PROTEIN"/>
    <property type="match status" value="1"/>
</dbReference>
<evidence type="ECO:0000256" key="2">
    <source>
        <dbReference type="ARBA" id="ARBA00007935"/>
    </source>
</evidence>
<dbReference type="Proteomes" id="UP001486888">
    <property type="component" value="Chromosome"/>
</dbReference>
<evidence type="ECO:0000256" key="6">
    <source>
        <dbReference type="ARBA" id="ARBA00022989"/>
    </source>
</evidence>
<keyword evidence="10" id="KW-1185">Reference proteome</keyword>
<dbReference type="GO" id="GO:0033214">
    <property type="term" value="P:siderophore-iron import into cell"/>
    <property type="evidence" value="ECO:0007669"/>
    <property type="project" value="TreeGrafter"/>
</dbReference>
<keyword evidence="3" id="KW-0813">Transport</keyword>
<dbReference type="PANTHER" id="PTHR30472:SF1">
    <property type="entry name" value="FE(3+) DICITRATE TRANSPORT SYSTEM PERMEASE PROTEIN FECC-RELATED"/>
    <property type="match status" value="1"/>
</dbReference>
<dbReference type="AlphaFoldDB" id="A0AAU6WGJ6"/>
<evidence type="ECO:0000256" key="1">
    <source>
        <dbReference type="ARBA" id="ARBA00004651"/>
    </source>
</evidence>
<feature type="transmembrane region" description="Helical" evidence="8">
    <location>
        <begin position="84"/>
        <end position="104"/>
    </location>
</feature>
<dbReference type="Pfam" id="PF01032">
    <property type="entry name" value="FecCD"/>
    <property type="match status" value="1"/>
</dbReference>
<feature type="transmembrane region" description="Helical" evidence="8">
    <location>
        <begin position="260"/>
        <end position="288"/>
    </location>
</feature>
<gene>
    <name evidence="9" type="ORF">QMQ05_04630</name>
</gene>
<feature type="transmembrane region" description="Helical" evidence="8">
    <location>
        <begin position="328"/>
        <end position="347"/>
    </location>
</feature>
<feature type="transmembrane region" description="Helical" evidence="8">
    <location>
        <begin position="30"/>
        <end position="50"/>
    </location>
</feature>
<accession>A0AAU6WGJ6</accession>
<protein>
    <submittedName>
        <fullName evidence="9">Iron ABC transporter permease</fullName>
    </submittedName>
</protein>
<dbReference type="RefSeq" id="WP_345473406.1">
    <property type="nucleotide sequence ID" value="NZ_CP125942.1"/>
</dbReference>
<keyword evidence="7 8" id="KW-0472">Membrane</keyword>
<evidence type="ECO:0000256" key="4">
    <source>
        <dbReference type="ARBA" id="ARBA00022475"/>
    </source>
</evidence>
<evidence type="ECO:0000256" key="3">
    <source>
        <dbReference type="ARBA" id="ARBA00022448"/>
    </source>
</evidence>
<dbReference type="CDD" id="cd06550">
    <property type="entry name" value="TM_ABC_iron-siderophores_like"/>
    <property type="match status" value="1"/>
</dbReference>
<dbReference type="Gene3D" id="1.10.3470.10">
    <property type="entry name" value="ABC transporter involved in vitamin B12 uptake, BtuC"/>
    <property type="match status" value="1"/>
</dbReference>
<sequence length="355" mass="36346">MNHDAVASQLNVSQAGKANTAKPKTLSLTAGYLCTVLALAVVFLLSLCLGSKSLSISDLLQVINGTASTGDQQIVFGLRLARSINGVLVGLALGASGAIMQSVIRNPIADPGILGINAGAALGVAIGILVLGSAGMLASIAFSLGGAAIAALFLFACASMPSFRDSAVRITLCGVAFSAVLAGITQMLILSDEHLLDQFRFWQVGSLTARPIEAALWVGPIILFGTLLAWLIGQRLNILDLGDESSNALGASASWSRASALIVVALLCGPATALAGPVAFVGFAVPHLVRLVYGNNTKQVIRFSALLAPVLLLLCDIAGRLVGNGAEVQVGIMTAIIGSVMLIVLILRPSTKKLS</sequence>
<proteinExistence type="inferred from homology"/>
<dbReference type="GO" id="GO:0022857">
    <property type="term" value="F:transmembrane transporter activity"/>
    <property type="evidence" value="ECO:0007669"/>
    <property type="project" value="InterPro"/>
</dbReference>
<comment type="subcellular location">
    <subcellularLocation>
        <location evidence="1">Cell membrane</location>
        <topology evidence="1">Multi-pass membrane protein</topology>
    </subcellularLocation>
</comment>
<feature type="transmembrane region" description="Helical" evidence="8">
    <location>
        <begin position="211"/>
        <end position="232"/>
    </location>
</feature>
<feature type="transmembrane region" description="Helical" evidence="8">
    <location>
        <begin position="116"/>
        <end position="134"/>
    </location>
</feature>